<dbReference type="Proteomes" id="UP001398556">
    <property type="component" value="Unassembled WGS sequence"/>
</dbReference>
<proteinExistence type="predicted"/>
<feature type="transmembrane region" description="Helical" evidence="1">
    <location>
        <begin position="68"/>
        <end position="89"/>
    </location>
</feature>
<dbReference type="PANTHER" id="PTHR28008:SF1">
    <property type="entry name" value="DOMAIN PROTEIN, PUTATIVE (AFU_ORTHOLOGUE AFUA_3G10980)-RELATED"/>
    <property type="match status" value="1"/>
</dbReference>
<gene>
    <name evidence="3" type="ORF">AAEO59_00625</name>
</gene>
<dbReference type="RefSeq" id="WP_341698829.1">
    <property type="nucleotide sequence ID" value="NZ_JBBYHU010000001.1"/>
</dbReference>
<dbReference type="Pfam" id="PF04892">
    <property type="entry name" value="VanZ"/>
    <property type="match status" value="1"/>
</dbReference>
<dbReference type="EMBL" id="JBBYHU010000001">
    <property type="protein sequence ID" value="MEL1239543.1"/>
    <property type="molecule type" value="Genomic_DNA"/>
</dbReference>
<keyword evidence="1" id="KW-0472">Membrane</keyword>
<feature type="transmembrane region" description="Helical" evidence="1">
    <location>
        <begin position="38"/>
        <end position="56"/>
    </location>
</feature>
<keyword evidence="1" id="KW-1133">Transmembrane helix</keyword>
<evidence type="ECO:0000313" key="4">
    <source>
        <dbReference type="Proteomes" id="UP001398556"/>
    </source>
</evidence>
<feature type="transmembrane region" description="Helical" evidence="1">
    <location>
        <begin position="101"/>
        <end position="119"/>
    </location>
</feature>
<organism evidence="3 4">
    <name type="scientific">Flavobacterium flavipallidum</name>
    <dbReference type="NCBI Taxonomy" id="3139140"/>
    <lineage>
        <taxon>Bacteria</taxon>
        <taxon>Pseudomonadati</taxon>
        <taxon>Bacteroidota</taxon>
        <taxon>Flavobacteriia</taxon>
        <taxon>Flavobacteriales</taxon>
        <taxon>Flavobacteriaceae</taxon>
        <taxon>Flavobacterium</taxon>
    </lineage>
</organism>
<comment type="caution">
    <text evidence="3">The sequence shown here is derived from an EMBL/GenBank/DDBJ whole genome shotgun (WGS) entry which is preliminary data.</text>
</comment>
<protein>
    <submittedName>
        <fullName evidence="3">VanZ family protein</fullName>
    </submittedName>
</protein>
<sequence>MLKKITLGAAVFWAAEILYLCLIRISEMPEIKISYIDKYMHAFFYFVFSVLWFYAFRFYFKKQSRSKLLVIVFVMSLIFGIAIELFQTYFTTYRNGDISDVIANTAGSILAVLCIYFFDKNDFLSHIPK</sequence>
<accession>A0ABU9HIE9</accession>
<evidence type="ECO:0000313" key="3">
    <source>
        <dbReference type="EMBL" id="MEL1239543.1"/>
    </source>
</evidence>
<keyword evidence="1" id="KW-0812">Transmembrane</keyword>
<feature type="transmembrane region" description="Helical" evidence="1">
    <location>
        <begin position="7"/>
        <end position="26"/>
    </location>
</feature>
<dbReference type="NCBIfam" id="NF037970">
    <property type="entry name" value="vanZ_1"/>
    <property type="match status" value="1"/>
</dbReference>
<dbReference type="InterPro" id="IPR006976">
    <property type="entry name" value="VanZ-like"/>
</dbReference>
<dbReference type="PANTHER" id="PTHR28008">
    <property type="entry name" value="DOMAIN PROTEIN, PUTATIVE (AFU_ORTHOLOGUE AFUA_3G10980)-RELATED"/>
    <property type="match status" value="1"/>
</dbReference>
<keyword evidence="4" id="KW-1185">Reference proteome</keyword>
<reference evidence="3 4" key="1">
    <citation type="submission" date="2024-04" db="EMBL/GenBank/DDBJ databases">
        <title>Flavobacterium sp. DGU99 16S ribosomal RNA gene Genome sequencing and assembly.</title>
        <authorList>
            <person name="Park S."/>
        </authorList>
    </citation>
    <scope>NUCLEOTIDE SEQUENCE [LARGE SCALE GENOMIC DNA]</scope>
    <source>
        <strain evidence="3 4">DGU99</strain>
    </source>
</reference>
<feature type="domain" description="VanZ-like" evidence="2">
    <location>
        <begin position="40"/>
        <end position="118"/>
    </location>
</feature>
<name>A0ABU9HIE9_9FLAO</name>
<evidence type="ECO:0000259" key="2">
    <source>
        <dbReference type="Pfam" id="PF04892"/>
    </source>
</evidence>
<evidence type="ECO:0000256" key="1">
    <source>
        <dbReference type="SAM" id="Phobius"/>
    </source>
</evidence>